<evidence type="ECO:0000313" key="3">
    <source>
        <dbReference type="Proteomes" id="UP000237983"/>
    </source>
</evidence>
<dbReference type="AlphaFoldDB" id="A0A2T0VJ00"/>
<organism evidence="2 3">
    <name type="scientific">Glaciihabitans tibetensis</name>
    <dbReference type="NCBI Taxonomy" id="1266600"/>
    <lineage>
        <taxon>Bacteria</taxon>
        <taxon>Bacillati</taxon>
        <taxon>Actinomycetota</taxon>
        <taxon>Actinomycetes</taxon>
        <taxon>Micrococcales</taxon>
        <taxon>Microbacteriaceae</taxon>
        <taxon>Glaciihabitans</taxon>
    </lineage>
</organism>
<accession>A0A2T0VJ00</accession>
<sequence length="90" mass="9651">MRTGGDATPMAVPRLAYTGGMVVALLLLNAVFNVVVWPQFYRRISSDPRARDSSGKATAFLRVHLVLIVMALVIAALSVLGAILTLIGVW</sequence>
<proteinExistence type="predicted"/>
<feature type="transmembrane region" description="Helical" evidence="1">
    <location>
        <begin position="15"/>
        <end position="38"/>
    </location>
</feature>
<dbReference type="Pfam" id="PF26606">
    <property type="entry name" value="SCO4848"/>
    <property type="match status" value="1"/>
</dbReference>
<protein>
    <submittedName>
        <fullName evidence="2">Uncharacterized protein</fullName>
    </submittedName>
</protein>
<keyword evidence="1" id="KW-0812">Transmembrane</keyword>
<keyword evidence="3" id="KW-1185">Reference proteome</keyword>
<name>A0A2T0VJ00_9MICO</name>
<keyword evidence="1" id="KW-1133">Transmembrane helix</keyword>
<comment type="caution">
    <text evidence="2">The sequence shown here is derived from an EMBL/GenBank/DDBJ whole genome shotgun (WGS) entry which is preliminary data.</text>
</comment>
<evidence type="ECO:0000313" key="2">
    <source>
        <dbReference type="EMBL" id="PRY70065.1"/>
    </source>
</evidence>
<reference evidence="2 3" key="1">
    <citation type="submission" date="2018-03" db="EMBL/GenBank/DDBJ databases">
        <title>Genomic Encyclopedia of Type Strains, Phase III (KMG-III): the genomes of soil and plant-associated and newly described type strains.</title>
        <authorList>
            <person name="Whitman W."/>
        </authorList>
    </citation>
    <scope>NUCLEOTIDE SEQUENCE [LARGE SCALE GENOMIC DNA]</scope>
    <source>
        <strain evidence="2 3">CGMCC 1.12484</strain>
    </source>
</reference>
<dbReference type="InterPro" id="IPR058061">
    <property type="entry name" value="SCO4848-like"/>
</dbReference>
<dbReference type="Proteomes" id="UP000237983">
    <property type="component" value="Unassembled WGS sequence"/>
</dbReference>
<dbReference type="NCBIfam" id="NF046117">
    <property type="entry name" value="SCO4848_fam"/>
    <property type="match status" value="1"/>
</dbReference>
<keyword evidence="1" id="KW-0472">Membrane</keyword>
<dbReference type="EMBL" id="PVTL01000001">
    <property type="protein sequence ID" value="PRY70065.1"/>
    <property type="molecule type" value="Genomic_DNA"/>
</dbReference>
<evidence type="ECO:0000256" key="1">
    <source>
        <dbReference type="SAM" id="Phobius"/>
    </source>
</evidence>
<gene>
    <name evidence="2" type="ORF">B0I08_101189</name>
</gene>
<feature type="transmembrane region" description="Helical" evidence="1">
    <location>
        <begin position="59"/>
        <end position="87"/>
    </location>
</feature>